<evidence type="ECO:0000313" key="3">
    <source>
        <dbReference type="WBParaSite" id="TCLT_0000274401-mRNA-1"/>
    </source>
</evidence>
<dbReference type="AlphaFoldDB" id="A0A0N5CR94"/>
<accession>A0A0N5CR94</accession>
<organism evidence="3">
    <name type="scientific">Thelazia callipaeda</name>
    <name type="common">Oriental eyeworm</name>
    <name type="synonym">Parasitic nematode</name>
    <dbReference type="NCBI Taxonomy" id="103827"/>
    <lineage>
        <taxon>Eukaryota</taxon>
        <taxon>Metazoa</taxon>
        <taxon>Ecdysozoa</taxon>
        <taxon>Nematoda</taxon>
        <taxon>Chromadorea</taxon>
        <taxon>Rhabditida</taxon>
        <taxon>Spirurina</taxon>
        <taxon>Spiruromorpha</taxon>
        <taxon>Thelazioidea</taxon>
        <taxon>Thelaziidae</taxon>
        <taxon>Thelazia</taxon>
    </lineage>
</organism>
<dbReference type="Proteomes" id="UP000276776">
    <property type="component" value="Unassembled WGS sequence"/>
</dbReference>
<dbReference type="EMBL" id="UYYF01000672">
    <property type="protein sequence ID" value="VDM98864.1"/>
    <property type="molecule type" value="Genomic_DNA"/>
</dbReference>
<dbReference type="WBParaSite" id="TCLT_0000274401-mRNA-1">
    <property type="protein sequence ID" value="TCLT_0000274401-mRNA-1"/>
    <property type="gene ID" value="TCLT_0000274401"/>
</dbReference>
<evidence type="ECO:0000313" key="2">
    <source>
        <dbReference type="Proteomes" id="UP000276776"/>
    </source>
</evidence>
<reference evidence="1 2" key="2">
    <citation type="submission" date="2018-11" db="EMBL/GenBank/DDBJ databases">
        <authorList>
            <consortium name="Pathogen Informatics"/>
        </authorList>
    </citation>
    <scope>NUCLEOTIDE SEQUENCE [LARGE SCALE GENOMIC DNA]</scope>
</reference>
<proteinExistence type="predicted"/>
<reference evidence="3" key="1">
    <citation type="submission" date="2017-02" db="UniProtKB">
        <authorList>
            <consortium name="WormBaseParasite"/>
        </authorList>
    </citation>
    <scope>IDENTIFICATION</scope>
</reference>
<evidence type="ECO:0000313" key="1">
    <source>
        <dbReference type="EMBL" id="VDM98864.1"/>
    </source>
</evidence>
<gene>
    <name evidence="1" type="ORF">TCLT_LOCUS2745</name>
</gene>
<protein>
    <submittedName>
        <fullName evidence="1 3">Uncharacterized protein</fullName>
    </submittedName>
</protein>
<sequence length="139" mass="16169">MSNLESEGKERKRMQDEERFVKERRIDGRGGVAKEGIDQRKRVVYEEERRGRMQMRLSKVNSLSAASHCARLPEGPITGKILFEMDETSRKCPLVIFGNYEHRLVSCNIKRGCKIYRLSINRFIYISSINTCCEVFVFG</sequence>
<keyword evidence="2" id="KW-1185">Reference proteome</keyword>
<name>A0A0N5CR94_THECL</name>